<dbReference type="EMBL" id="CAEZYR010000025">
    <property type="protein sequence ID" value="CAB4737666.1"/>
    <property type="molecule type" value="Genomic_DNA"/>
</dbReference>
<dbReference type="SUPFAM" id="SSF64005">
    <property type="entry name" value="Undecaprenyl diphosphate synthase"/>
    <property type="match status" value="1"/>
</dbReference>
<evidence type="ECO:0000256" key="1">
    <source>
        <dbReference type="ARBA" id="ARBA00001946"/>
    </source>
</evidence>
<dbReference type="GO" id="GO:0005886">
    <property type="term" value="C:plasma membrane"/>
    <property type="evidence" value="ECO:0007669"/>
    <property type="project" value="TreeGrafter"/>
</dbReference>
<gene>
    <name evidence="3" type="ORF">UFOPK2754_00938</name>
    <name evidence="4" type="ORF">UFOPK3139_00542</name>
    <name evidence="5" type="ORF">UFOPK3543_01873</name>
    <name evidence="6" type="ORF">UFOPK3967_01127</name>
</gene>
<reference evidence="4" key="1">
    <citation type="submission" date="2020-05" db="EMBL/GenBank/DDBJ databases">
        <authorList>
            <person name="Chiriac C."/>
            <person name="Salcher M."/>
            <person name="Ghai R."/>
            <person name="Kavagutti S V."/>
        </authorList>
    </citation>
    <scope>NUCLEOTIDE SEQUENCE</scope>
</reference>
<dbReference type="CDD" id="cd00475">
    <property type="entry name" value="Cis_IPPS"/>
    <property type="match status" value="1"/>
</dbReference>
<dbReference type="GO" id="GO:0008834">
    <property type="term" value="F:ditrans,polycis-undecaprenyl-diphosphate synthase [(2E,6E)-farnesyl-diphosphate specific] activity"/>
    <property type="evidence" value="ECO:0007669"/>
    <property type="project" value="TreeGrafter"/>
</dbReference>
<dbReference type="GO" id="GO:0033850">
    <property type="term" value="F:Z-farnesyl diphosphate synthase activity"/>
    <property type="evidence" value="ECO:0007669"/>
    <property type="project" value="TreeGrafter"/>
</dbReference>
<name>A0A6J6ZCJ9_9ZZZZ</name>
<dbReference type="InterPro" id="IPR036424">
    <property type="entry name" value="UPP_synth-like_sf"/>
</dbReference>
<dbReference type="NCBIfam" id="TIGR00055">
    <property type="entry name" value="uppS"/>
    <property type="match status" value="1"/>
</dbReference>
<organism evidence="4">
    <name type="scientific">freshwater metagenome</name>
    <dbReference type="NCBI Taxonomy" id="449393"/>
    <lineage>
        <taxon>unclassified sequences</taxon>
        <taxon>metagenomes</taxon>
        <taxon>ecological metagenomes</taxon>
    </lineage>
</organism>
<dbReference type="EMBL" id="CAFABA010000014">
    <property type="protein sequence ID" value="CAB4818414.1"/>
    <property type="molecule type" value="Genomic_DNA"/>
</dbReference>
<evidence type="ECO:0000256" key="2">
    <source>
        <dbReference type="ARBA" id="ARBA00022679"/>
    </source>
</evidence>
<proteinExistence type="inferred from homology"/>
<dbReference type="GO" id="GO:0005829">
    <property type="term" value="C:cytosol"/>
    <property type="evidence" value="ECO:0007669"/>
    <property type="project" value="TreeGrafter"/>
</dbReference>
<sequence length="239" mass="27718">MIPADIDLTRVPAHIACVMDGNGRWATQRGLKRTEGHAAGEEALFDAVEGALELGVKWLTVYAFSTENWRRPLDEVRYLMGFNESILVRRREELREKGVRIRFAGRRDWRVPKRLIKQMDESMARTAHCTTMTLVIAFNYGGRAEIVDAVKRIIEEGIPAHKITDKTIAQHLYLPDMPDPDLMVRTSGEYRISNYLLWELAYSELVFADVLWPDFRREHLIDAVRQYQARRRRFGGLES</sequence>
<evidence type="ECO:0000313" key="4">
    <source>
        <dbReference type="EMBL" id="CAB4818414.1"/>
    </source>
</evidence>
<dbReference type="GO" id="GO:0016094">
    <property type="term" value="P:polyprenol biosynthetic process"/>
    <property type="evidence" value="ECO:0007669"/>
    <property type="project" value="TreeGrafter"/>
</dbReference>
<dbReference type="EMBL" id="CAFBOS010000056">
    <property type="protein sequence ID" value="CAB4992924.1"/>
    <property type="molecule type" value="Genomic_DNA"/>
</dbReference>
<keyword evidence="2" id="KW-0808">Transferase</keyword>
<evidence type="ECO:0000313" key="6">
    <source>
        <dbReference type="EMBL" id="CAB4992924.1"/>
    </source>
</evidence>
<dbReference type="GO" id="GO:0030145">
    <property type="term" value="F:manganese ion binding"/>
    <property type="evidence" value="ECO:0007669"/>
    <property type="project" value="TreeGrafter"/>
</dbReference>
<dbReference type="Gene3D" id="3.40.1180.10">
    <property type="entry name" value="Decaprenyl diphosphate synthase-like"/>
    <property type="match status" value="1"/>
</dbReference>
<dbReference type="FunFam" id="3.40.1180.10:FF:000001">
    <property type="entry name" value="(2E,6E)-farnesyl-diphosphate-specific ditrans,polycis-undecaprenyl-diphosphate synthase"/>
    <property type="match status" value="1"/>
</dbReference>
<dbReference type="HAMAP" id="MF_01139">
    <property type="entry name" value="ISPT"/>
    <property type="match status" value="1"/>
</dbReference>
<evidence type="ECO:0000313" key="5">
    <source>
        <dbReference type="EMBL" id="CAB4917053.1"/>
    </source>
</evidence>
<dbReference type="PANTHER" id="PTHR10291">
    <property type="entry name" value="DEHYDRODOLICHYL DIPHOSPHATE SYNTHASE FAMILY MEMBER"/>
    <property type="match status" value="1"/>
</dbReference>
<dbReference type="PROSITE" id="PS01066">
    <property type="entry name" value="UPP_SYNTHASE"/>
    <property type="match status" value="1"/>
</dbReference>
<dbReference type="InterPro" id="IPR018520">
    <property type="entry name" value="UPP_synth-like_CS"/>
</dbReference>
<dbReference type="EMBL" id="CAFBMH010000074">
    <property type="protein sequence ID" value="CAB4917053.1"/>
    <property type="molecule type" value="Genomic_DNA"/>
</dbReference>
<comment type="cofactor">
    <cofactor evidence="1">
        <name>Mg(2+)</name>
        <dbReference type="ChEBI" id="CHEBI:18420"/>
    </cofactor>
</comment>
<dbReference type="PANTHER" id="PTHR10291:SF0">
    <property type="entry name" value="DEHYDRODOLICHYL DIPHOSPHATE SYNTHASE 2"/>
    <property type="match status" value="1"/>
</dbReference>
<accession>A0A6J6ZCJ9</accession>
<protein>
    <submittedName>
        <fullName evidence="4">Unannotated protein</fullName>
    </submittedName>
</protein>
<dbReference type="AlphaFoldDB" id="A0A6J6ZCJ9"/>
<dbReference type="Pfam" id="PF01255">
    <property type="entry name" value="Prenyltransf"/>
    <property type="match status" value="1"/>
</dbReference>
<evidence type="ECO:0000313" key="3">
    <source>
        <dbReference type="EMBL" id="CAB4737666.1"/>
    </source>
</evidence>
<dbReference type="GO" id="GO:0000287">
    <property type="term" value="F:magnesium ion binding"/>
    <property type="evidence" value="ECO:0007669"/>
    <property type="project" value="TreeGrafter"/>
</dbReference>
<dbReference type="InterPro" id="IPR001441">
    <property type="entry name" value="UPP_synth-like"/>
</dbReference>